<dbReference type="EMBL" id="SSMQ01000105">
    <property type="protein sequence ID" value="TKC94683.1"/>
    <property type="molecule type" value="Genomic_DNA"/>
</dbReference>
<dbReference type="PANTHER" id="PTHR34825">
    <property type="entry name" value="CONSERVED PROTEIN, WITH A WEAK D-GALACTARATE DEHYDRATASE/ALTRONATE HYDROLASE DOMAIN"/>
    <property type="match status" value="1"/>
</dbReference>
<gene>
    <name evidence="2" type="ORF">E8A74_47915</name>
</gene>
<proteinExistence type="predicted"/>
<dbReference type="RefSeq" id="WP_136935898.1">
    <property type="nucleotide sequence ID" value="NZ_SSMQ01000105.1"/>
</dbReference>
<organism evidence="2 3">
    <name type="scientific">Polyangium fumosum</name>
    <dbReference type="NCBI Taxonomy" id="889272"/>
    <lineage>
        <taxon>Bacteria</taxon>
        <taxon>Pseudomonadati</taxon>
        <taxon>Myxococcota</taxon>
        <taxon>Polyangia</taxon>
        <taxon>Polyangiales</taxon>
        <taxon>Polyangiaceae</taxon>
        <taxon>Polyangium</taxon>
    </lineage>
</organism>
<dbReference type="InterPro" id="IPR012547">
    <property type="entry name" value="PDDEXK_9"/>
</dbReference>
<dbReference type="OrthoDB" id="9808684at2"/>
<accession>A0A4U1IL38</accession>
<feature type="domain" description="AAA-ATPase-like" evidence="1">
    <location>
        <begin position="8"/>
        <end position="234"/>
    </location>
</feature>
<dbReference type="Pfam" id="PF08011">
    <property type="entry name" value="PDDEXK_9"/>
    <property type="match status" value="1"/>
</dbReference>
<evidence type="ECO:0000259" key="1">
    <source>
        <dbReference type="Pfam" id="PF09820"/>
    </source>
</evidence>
<reference evidence="2 3" key="1">
    <citation type="submission" date="2019-04" db="EMBL/GenBank/DDBJ databases">
        <authorList>
            <person name="Li Y."/>
            <person name="Wang J."/>
        </authorList>
    </citation>
    <scope>NUCLEOTIDE SEQUENCE [LARGE SCALE GENOMIC DNA]</scope>
    <source>
        <strain evidence="2 3">DSM 14668</strain>
    </source>
</reference>
<dbReference type="Pfam" id="PF09820">
    <property type="entry name" value="AAA-ATPase_like"/>
    <property type="match status" value="1"/>
</dbReference>
<dbReference type="InterPro" id="IPR018631">
    <property type="entry name" value="AAA-ATPase-like_dom"/>
</dbReference>
<protein>
    <recommendedName>
        <fullName evidence="1">AAA-ATPase-like domain-containing protein</fullName>
    </recommendedName>
</protein>
<dbReference type="Proteomes" id="UP000309215">
    <property type="component" value="Unassembled WGS sequence"/>
</dbReference>
<comment type="caution">
    <text evidence="2">The sequence shown here is derived from an EMBL/GenBank/DDBJ whole genome shotgun (WGS) entry which is preliminary data.</text>
</comment>
<dbReference type="PANTHER" id="PTHR34825:SF1">
    <property type="entry name" value="AAA-ATPASE-LIKE DOMAIN-CONTAINING PROTEIN"/>
    <property type="match status" value="1"/>
</dbReference>
<name>A0A4U1IL38_9BACT</name>
<dbReference type="AlphaFoldDB" id="A0A4U1IL38"/>
<sequence>MNAPLRVPLGIDDFQKVREGGLLYVDKTHLVTDLLEKAGAEVVLLPRPRRFGKSLNLSMVRCFFEKRAEDLSPLFRDLQVWQAGDAVRAHFQRYPVVHLTMKGAKQATFEACWKTIREKIEALFREHKALLTSGALDSREEEKYRAILDGTADEVLYGRALLDLCHYLHRMHGERVLLLIDEYDEPIHAGYTHGYAPRILDFCRAFYGEGLKGNPHLFRAVLTGILRVARESIFSGLNNVTVYSLLRSEFNTCFGFTEPEVERLLAAAGRTDRLETLRAWYNGYLFGGEVIYNPWSVLNFLAAEDKDPEPYWLSTSSNDLIRELLQERAVELEPLFEALLTGGSVEKVLDEHVPLGELHTSENALWSLLVFAGYLKAERHSRGPMERPMHRLSIPNREVRELYMSTFRGWMAARLGGRGGALDALLDALLRGDAERLERLLQAFVTNVLSHHDVGFFGPERVYQAFLVGLLATLEPDYQVRSDRESGHGRADVLVRPARPGKPGIVLELKVVKAARRAPEKALAEGLAQIREKEYAAELRAAGAEPVHAFAAAFDGKRVWVRAATLSPEEPSPRKKARKR</sequence>
<evidence type="ECO:0000313" key="3">
    <source>
        <dbReference type="Proteomes" id="UP000309215"/>
    </source>
</evidence>
<keyword evidence="3" id="KW-1185">Reference proteome</keyword>
<evidence type="ECO:0000313" key="2">
    <source>
        <dbReference type="EMBL" id="TKC94683.1"/>
    </source>
</evidence>